<evidence type="ECO:0000256" key="1">
    <source>
        <dbReference type="SAM" id="MobiDB-lite"/>
    </source>
</evidence>
<name>A0A7S2A0V0_TRICV</name>
<feature type="region of interest" description="Disordered" evidence="1">
    <location>
        <begin position="36"/>
        <end position="88"/>
    </location>
</feature>
<reference evidence="2" key="1">
    <citation type="submission" date="2021-01" db="EMBL/GenBank/DDBJ databases">
        <authorList>
            <person name="Corre E."/>
            <person name="Pelletier E."/>
            <person name="Niang G."/>
            <person name="Scheremetjew M."/>
            <person name="Finn R."/>
            <person name="Kale V."/>
            <person name="Holt S."/>
            <person name="Cochrane G."/>
            <person name="Meng A."/>
            <person name="Brown T."/>
            <person name="Cohen L."/>
        </authorList>
    </citation>
    <scope>NUCLEOTIDE SEQUENCE</scope>
    <source>
        <strain evidence="2">Grunow 1884</strain>
    </source>
</reference>
<feature type="compositionally biased region" description="Gly residues" evidence="1">
    <location>
        <begin position="75"/>
        <end position="88"/>
    </location>
</feature>
<sequence length="100" mass="10039">MADVDFVRFVSLLSVRGSLAKVRGLEGLVEVRYLGPDPEDDSGMVASNSVNEDGNGKPFDNGGGDTNLDGMRISGTGGGGGGQEGGISAGTLKIVGIALL</sequence>
<accession>A0A7S2A0V0</accession>
<gene>
    <name evidence="2" type="ORF">OSIN01602_LOCUS17546</name>
</gene>
<protein>
    <submittedName>
        <fullName evidence="2">Uncharacterized protein</fullName>
    </submittedName>
</protein>
<proteinExistence type="predicted"/>
<dbReference type="AlphaFoldDB" id="A0A7S2A0V0"/>
<dbReference type="EMBL" id="HBGO01030553">
    <property type="protein sequence ID" value="CAD9354606.1"/>
    <property type="molecule type" value="Transcribed_RNA"/>
</dbReference>
<evidence type="ECO:0000313" key="2">
    <source>
        <dbReference type="EMBL" id="CAD9354606.1"/>
    </source>
</evidence>
<organism evidence="2">
    <name type="scientific">Trieres chinensis</name>
    <name type="common">Marine centric diatom</name>
    <name type="synonym">Odontella sinensis</name>
    <dbReference type="NCBI Taxonomy" id="1514140"/>
    <lineage>
        <taxon>Eukaryota</taxon>
        <taxon>Sar</taxon>
        <taxon>Stramenopiles</taxon>
        <taxon>Ochrophyta</taxon>
        <taxon>Bacillariophyta</taxon>
        <taxon>Mediophyceae</taxon>
        <taxon>Biddulphiophycidae</taxon>
        <taxon>Eupodiscales</taxon>
        <taxon>Parodontellaceae</taxon>
        <taxon>Trieres</taxon>
    </lineage>
</organism>